<keyword evidence="2" id="KW-1185">Reference proteome</keyword>
<dbReference type="InterPro" id="IPR009711">
    <property type="entry name" value="UPF0473"/>
</dbReference>
<organism evidence="1 2">
    <name type="scientific">Metabacillus herbersteinensis</name>
    <dbReference type="NCBI Taxonomy" id="283816"/>
    <lineage>
        <taxon>Bacteria</taxon>
        <taxon>Bacillati</taxon>
        <taxon>Bacillota</taxon>
        <taxon>Bacilli</taxon>
        <taxon>Bacillales</taxon>
        <taxon>Bacillaceae</taxon>
        <taxon>Metabacillus</taxon>
    </lineage>
</organism>
<dbReference type="EMBL" id="JBHLVO010000020">
    <property type="protein sequence ID" value="MFC0273418.1"/>
    <property type="molecule type" value="Genomic_DNA"/>
</dbReference>
<gene>
    <name evidence="1" type="ORF">ACFFIX_18620</name>
</gene>
<comment type="caution">
    <text evidence="1">The sequence shown here is derived from an EMBL/GenBank/DDBJ whole genome shotgun (WGS) entry which is preliminary data.</text>
</comment>
<dbReference type="RefSeq" id="WP_378936795.1">
    <property type="nucleotide sequence ID" value="NZ_JBHLVO010000020.1"/>
</dbReference>
<evidence type="ECO:0000313" key="1">
    <source>
        <dbReference type="EMBL" id="MFC0273418.1"/>
    </source>
</evidence>
<sequence>MEMDKIEVGEIFTISDDEDQEQEVEVLGVLTIEGTEYVAVGFVEDIHQETEEEIDIFFLKVDEENELSAIESDEEFEKVSVAFEEILDEEE</sequence>
<proteinExistence type="predicted"/>
<accession>A0ABV6GIY0</accession>
<evidence type="ECO:0000313" key="2">
    <source>
        <dbReference type="Proteomes" id="UP001589854"/>
    </source>
</evidence>
<dbReference type="Pfam" id="PF06949">
    <property type="entry name" value="DUF1292"/>
    <property type="match status" value="1"/>
</dbReference>
<dbReference type="Proteomes" id="UP001589854">
    <property type="component" value="Unassembled WGS sequence"/>
</dbReference>
<reference evidence="1 2" key="1">
    <citation type="submission" date="2024-09" db="EMBL/GenBank/DDBJ databases">
        <authorList>
            <person name="Sun Q."/>
            <person name="Mori K."/>
        </authorList>
    </citation>
    <scope>NUCLEOTIDE SEQUENCE [LARGE SCALE GENOMIC DNA]</scope>
    <source>
        <strain evidence="1 2">CCM 7228</strain>
    </source>
</reference>
<protein>
    <submittedName>
        <fullName evidence="1">DUF1292 domain-containing protein</fullName>
    </submittedName>
</protein>
<name>A0ABV6GIY0_9BACI</name>